<dbReference type="SUPFAM" id="SSF52833">
    <property type="entry name" value="Thioredoxin-like"/>
    <property type="match status" value="1"/>
</dbReference>
<feature type="region of interest" description="Disordered" evidence="1">
    <location>
        <begin position="78"/>
        <end position="105"/>
    </location>
</feature>
<protein>
    <submittedName>
        <fullName evidence="3">Glutaredoxin family protein</fullName>
    </submittedName>
</protein>
<keyword evidence="4" id="KW-1185">Reference proteome</keyword>
<dbReference type="Pfam" id="PF00462">
    <property type="entry name" value="Glutaredoxin"/>
    <property type="match status" value="1"/>
</dbReference>
<dbReference type="RefSeq" id="WP_135070696.1">
    <property type="nucleotide sequence ID" value="NZ_CP038266.1"/>
</dbReference>
<dbReference type="InterPro" id="IPR002109">
    <property type="entry name" value="Glutaredoxin"/>
</dbReference>
<accession>A0ABX5T0B4</accession>
<evidence type="ECO:0000313" key="4">
    <source>
        <dbReference type="Proteomes" id="UP000295748"/>
    </source>
</evidence>
<evidence type="ECO:0000313" key="3">
    <source>
        <dbReference type="EMBL" id="QBR90529.1"/>
    </source>
</evidence>
<evidence type="ECO:0000259" key="2">
    <source>
        <dbReference type="Pfam" id="PF00462"/>
    </source>
</evidence>
<dbReference type="InterPro" id="IPR036249">
    <property type="entry name" value="Thioredoxin-like_sf"/>
</dbReference>
<proteinExistence type="predicted"/>
<dbReference type="CDD" id="cd02976">
    <property type="entry name" value="NrdH"/>
    <property type="match status" value="1"/>
</dbReference>
<dbReference type="Proteomes" id="UP000295748">
    <property type="component" value="Chromosome"/>
</dbReference>
<feature type="compositionally biased region" description="Basic and acidic residues" evidence="1">
    <location>
        <begin position="96"/>
        <end position="105"/>
    </location>
</feature>
<gene>
    <name evidence="3" type="ORF">E4K62_01415</name>
</gene>
<feature type="domain" description="Glutaredoxin" evidence="2">
    <location>
        <begin position="3"/>
        <end position="63"/>
    </location>
</feature>
<dbReference type="PROSITE" id="PS51354">
    <property type="entry name" value="GLUTAREDOXIN_2"/>
    <property type="match status" value="1"/>
</dbReference>
<dbReference type="EMBL" id="CP038266">
    <property type="protein sequence ID" value="QBR90529.1"/>
    <property type="molecule type" value="Genomic_DNA"/>
</dbReference>
<name>A0ABX5T0B4_9MICO</name>
<organism evidence="3 4">
    <name type="scientific">Microbacterium wangchenii</name>
    <dbReference type="NCBI Taxonomy" id="2541726"/>
    <lineage>
        <taxon>Bacteria</taxon>
        <taxon>Bacillati</taxon>
        <taxon>Actinomycetota</taxon>
        <taxon>Actinomycetes</taxon>
        <taxon>Micrococcales</taxon>
        <taxon>Microbacteriaceae</taxon>
        <taxon>Microbacterium</taxon>
    </lineage>
</organism>
<evidence type="ECO:0000256" key="1">
    <source>
        <dbReference type="SAM" id="MobiDB-lite"/>
    </source>
</evidence>
<sequence length="105" mass="11138">MSVTVYSTGPQCKQCWATCVALDRVGVKTTVIDLSDSGSDAAREFVTSDLGYSQAPVVVVDDEPENHWSGFRPDLIERLAQRTGSPGRTSPAPPGREADGSRGLG</sequence>
<reference evidence="3 4" key="1">
    <citation type="submission" date="2019-03" db="EMBL/GenBank/DDBJ databases">
        <authorList>
            <person name="Dong K."/>
        </authorList>
    </citation>
    <scope>NUCLEOTIDE SEQUENCE [LARGE SCALE GENOMIC DNA]</scope>
    <source>
        <strain evidence="4">dk512</strain>
    </source>
</reference>
<dbReference type="Gene3D" id="3.40.30.10">
    <property type="entry name" value="Glutaredoxin"/>
    <property type="match status" value="1"/>
</dbReference>